<dbReference type="SUPFAM" id="SSF49313">
    <property type="entry name" value="Cadherin-like"/>
    <property type="match status" value="1"/>
</dbReference>
<evidence type="ECO:0000256" key="3">
    <source>
        <dbReference type="SAM" id="SignalP"/>
    </source>
</evidence>
<evidence type="ECO:0000259" key="4">
    <source>
        <dbReference type="SMART" id="SM00060"/>
    </source>
</evidence>
<feature type="region of interest" description="Disordered" evidence="1">
    <location>
        <begin position="1345"/>
        <end position="1368"/>
    </location>
</feature>
<dbReference type="SMART" id="SM00060">
    <property type="entry name" value="FN3"/>
    <property type="match status" value="4"/>
</dbReference>
<dbReference type="Gene3D" id="2.60.40.10">
    <property type="entry name" value="Immunoglobulins"/>
    <property type="match status" value="5"/>
</dbReference>
<name>A0A1G5JB61_9BACT</name>
<protein>
    <recommendedName>
        <fullName evidence="4">Fibronectin type-III domain-containing protein</fullName>
    </recommendedName>
</protein>
<proteinExistence type="predicted"/>
<feature type="domain" description="Fibronectin type-III" evidence="4">
    <location>
        <begin position="593"/>
        <end position="677"/>
    </location>
</feature>
<sequence length="1837" mass="200344">MGYRYCWMMKWLVGFLLLNSLCFASGVAWSAETLCAEVKIEIRQEVTLERQAFDAHMRINNGLTSIALEDVAITVRFIDEEGTAVLASSDPDDKDASFFIRVDTKDNIENISGSGVVKPASSADIHWLIIPSPGASNGLEAGKLYYVGATLTYTLGGEENKTEVNPDYIFVKPMPDLVLDYFLTKNVIGDDPLTDEVEGIEPFTLGVRVKNTGKGTARKLKIESAQPKIVENEQGLLVGFVIEGCEVDNKPKEPTLLADFGDIPSSTSKIARWIMTCSLSGRFTEFTADFSHSDELGGEMTSLIESVNTHFLVRDVIADLPGRDAVCDFLAVDEAASNMTVFESDGTDTVVTDQSETSSFQSNGAVHIPLTAGFVYARFNDPFNGTKQMKRAVRSDGKQIREENVWFSKEKDAEKKWVYSLNIFDVNTTGTYTLYFDEINGTPKPPVIQFVSDRTGVEMTNLSFVVQSSDPNGTIPTLTGKNLPVGAVFTDRGDGEGSFEWTPAVGQAGSYGLTFIASDGELTASKSCTLVIRTKDDTDGDQMADLWEMTYFGNLDRDGLGDSDGDGISDLDEFLLGADPTSVDNVPGVPMILSPCEGEEVTSCRPVFTLKNSIPFDGKKTTYEFEIYSDQGFNELVAVSGVVDEGDGQTVWAPDADLMDNHEYNVRVRATNGAGYSLWNHGRFFVNTENDAPDAFFLSAPADGGKVNSLNPALEITNPKDKDRDLLFCKFDVYSDAGMTDQIAFSGSVPLGALGATSWTVPGGTNSLEDGETYYWNAVAEDAHGLVTETTASSFTVDLSGAVPKHPAGLLPEAGTELAAEEVTLSVRDTGESDTVVYHFEVDCVDTFDSPDKITSQPVIPGSDAAKWHVDGLKDDSLYYWRCKAVDGEFESRWALSRFFVSLYNGAPDVPVLKNPGGQAWVRKTRPTFSAHPSTDPEADAVTYQFEIFSDEAMETLVSDGVSQGTEWKVADELSDNTRYYVRAAAQDENGLSGGWTDASPFFVRSAGINTPPSFEWVSPSADSTVDSGDILELKWRTFDPDSDALTAIYFDTDGEGEDGTVITSGRDEEIRISDWDVSGLSGEFYLYAIVKDENTTRHIYNPFLITVNRDSDGDGVPDHLDLFPDDPEESTDFDGDGVGDNADMDDDNDSMTDAWETANNLDPFNAEDALLDKDNDSVNNVDEFFGGSDPSNAYSIPSVENFETGDLVLFSWSAQGDARWAVVDDTSSNISGDENSLFIARSPHIGDGDRAGLRVKMLCEKGVISFGYALSTETDHDTLTLYMDDQLLGEWSGISPYERSCEFPVPYGMHTFRWEYARDAEGGAGENCVWIDDIRFPMSKDSDGDLMPDRWEEEHSLNPNWDDGAEDEDGDGYDNLLEFSAGSAADDPTSYPQVEMVTEGFETGSFSSGNLVWHLGGDLEWSVGAGAADQGSFAAESPSLSVGENAFADVIRYCDKGAVSFMHMTDSDASNGFLEFLIDDALKGSWSGSNAYALFGPHDVPSGIHTFRWKYRNDGDPSGLGTGRFDSIALTGFIDGDGDNMPDGWEIKKGMNPLADDAHRDADQDGVSNIEEYRAEVLPSDRETPTPNPAGFASEPSEAGKHAITMTALTANDESGVQYYFEETGGNAGGSDSGWQRSPVYTDTGLDADTMYTYRVKVRDKSANRNETEWSEAYSVVTEAYDLEPPSPNPAGFASAPSANKKKDRIFMTAKTATDPSGVEYYFEETSGHSGGSSSGWQSSPSYVDTGLSKKTTYTYRVKYRDKSEHRNETGWSESRSAKTKLIGCGAEPMYRDGSGKRPSGPSSLLFALLPLLPGFVSLFVWYVVVVRRKPGKLQE</sequence>
<evidence type="ECO:0000256" key="2">
    <source>
        <dbReference type="SAM" id="Phobius"/>
    </source>
</evidence>
<dbReference type="STRING" id="419481.SAMN05216233_12740"/>
<keyword evidence="2" id="KW-0812">Transmembrane</keyword>
<feature type="domain" description="Fibronectin type-III" evidence="4">
    <location>
        <begin position="1698"/>
        <end position="1770"/>
    </location>
</feature>
<dbReference type="SUPFAM" id="SSF103647">
    <property type="entry name" value="TSP type-3 repeat"/>
    <property type="match status" value="1"/>
</dbReference>
<feature type="signal peptide" evidence="3">
    <location>
        <begin position="1"/>
        <end position="30"/>
    </location>
</feature>
<evidence type="ECO:0000313" key="6">
    <source>
        <dbReference type="Proteomes" id="UP000198870"/>
    </source>
</evidence>
<accession>A0A1G5JB61</accession>
<feature type="chain" id="PRO_5011780640" description="Fibronectin type-III domain-containing protein" evidence="3">
    <location>
        <begin position="31"/>
        <end position="1837"/>
    </location>
</feature>
<dbReference type="InterPro" id="IPR003961">
    <property type="entry name" value="FN3_dom"/>
</dbReference>
<dbReference type="InterPro" id="IPR028974">
    <property type="entry name" value="TSP_type-3_rpt"/>
</dbReference>
<feature type="domain" description="Fibronectin type-III" evidence="4">
    <location>
        <begin position="1587"/>
        <end position="1667"/>
    </location>
</feature>
<feature type="compositionally biased region" description="Basic and acidic residues" evidence="1">
    <location>
        <begin position="1345"/>
        <end position="1357"/>
    </location>
</feature>
<feature type="domain" description="Fibronectin type-III" evidence="4">
    <location>
        <begin position="905"/>
        <end position="993"/>
    </location>
</feature>
<dbReference type="GO" id="GO:0005509">
    <property type="term" value="F:calcium ion binding"/>
    <property type="evidence" value="ECO:0007669"/>
    <property type="project" value="InterPro"/>
</dbReference>
<dbReference type="InterPro" id="IPR013783">
    <property type="entry name" value="Ig-like_fold"/>
</dbReference>
<reference evidence="5 6" key="1">
    <citation type="submission" date="2016-10" db="EMBL/GenBank/DDBJ databases">
        <authorList>
            <person name="de Groot N.N."/>
        </authorList>
    </citation>
    <scope>NUCLEOTIDE SEQUENCE [LARGE SCALE GENOMIC DNA]</scope>
    <source>
        <strain evidence="5 6">AA1</strain>
    </source>
</reference>
<keyword evidence="3" id="KW-0732">Signal</keyword>
<dbReference type="Proteomes" id="UP000198870">
    <property type="component" value="Unassembled WGS sequence"/>
</dbReference>
<dbReference type="GO" id="GO:0016020">
    <property type="term" value="C:membrane"/>
    <property type="evidence" value="ECO:0007669"/>
    <property type="project" value="InterPro"/>
</dbReference>
<gene>
    <name evidence="5" type="ORF">SAMN05216233_12740</name>
</gene>
<dbReference type="Gene3D" id="4.10.1080.10">
    <property type="entry name" value="TSP type-3 repeat"/>
    <property type="match status" value="1"/>
</dbReference>
<feature type="transmembrane region" description="Helical" evidence="2">
    <location>
        <begin position="1806"/>
        <end position="1827"/>
    </location>
</feature>
<keyword evidence="2" id="KW-0472">Membrane</keyword>
<keyword evidence="2" id="KW-1133">Transmembrane helix</keyword>
<dbReference type="EMBL" id="FMUX01000027">
    <property type="protein sequence ID" value="SCY85542.1"/>
    <property type="molecule type" value="Genomic_DNA"/>
</dbReference>
<organism evidence="5 6">
    <name type="scientific">Desulfoluna spongiiphila</name>
    <dbReference type="NCBI Taxonomy" id="419481"/>
    <lineage>
        <taxon>Bacteria</taxon>
        <taxon>Pseudomonadati</taxon>
        <taxon>Thermodesulfobacteriota</taxon>
        <taxon>Desulfobacteria</taxon>
        <taxon>Desulfobacterales</taxon>
        <taxon>Desulfolunaceae</taxon>
        <taxon>Desulfoluna</taxon>
    </lineage>
</organism>
<dbReference type="InterPro" id="IPR015919">
    <property type="entry name" value="Cadherin-like_sf"/>
</dbReference>
<dbReference type="OrthoDB" id="8481850at2"/>
<dbReference type="RefSeq" id="WP_092215211.1">
    <property type="nucleotide sequence ID" value="NZ_FMUX01000027.1"/>
</dbReference>
<keyword evidence="6" id="KW-1185">Reference proteome</keyword>
<evidence type="ECO:0000256" key="1">
    <source>
        <dbReference type="SAM" id="MobiDB-lite"/>
    </source>
</evidence>
<evidence type="ECO:0000313" key="5">
    <source>
        <dbReference type="EMBL" id="SCY85542.1"/>
    </source>
</evidence>